<comment type="pathway">
    <text evidence="2">Lipid metabolism; sphingolipid metabolism.</text>
</comment>
<dbReference type="EC" id="3.2.1.45" evidence="5 12"/>
<dbReference type="PRINTS" id="PR00843">
    <property type="entry name" value="GLHYDRLASE30"/>
</dbReference>
<dbReference type="GO" id="GO:0008202">
    <property type="term" value="P:steroid metabolic process"/>
    <property type="evidence" value="ECO:0007669"/>
    <property type="project" value="UniProtKB-ARBA"/>
</dbReference>
<evidence type="ECO:0000313" key="15">
    <source>
        <dbReference type="EMBL" id="KAJ9573850.1"/>
    </source>
</evidence>
<evidence type="ECO:0000256" key="12">
    <source>
        <dbReference type="RuleBase" id="RU361188"/>
    </source>
</evidence>
<evidence type="ECO:0000256" key="9">
    <source>
        <dbReference type="ARBA" id="ARBA00023098"/>
    </source>
</evidence>
<comment type="caution">
    <text evidence="15">The sequence shown here is derived from an EMBL/GenBank/DDBJ whole genome shotgun (WGS) entry which is preliminary data.</text>
</comment>
<evidence type="ECO:0000256" key="10">
    <source>
        <dbReference type="ARBA" id="ARBA00050474"/>
    </source>
</evidence>
<evidence type="ECO:0000313" key="16">
    <source>
        <dbReference type="Proteomes" id="UP001233999"/>
    </source>
</evidence>
<comment type="catalytic activity">
    <reaction evidence="10">
        <text>a beta-D-glucosylceramide + H2O = an N-acyl-sphingoid base + D-glucose</text>
        <dbReference type="Rhea" id="RHEA:81447"/>
        <dbReference type="ChEBI" id="CHEBI:4167"/>
        <dbReference type="ChEBI" id="CHEBI:15377"/>
        <dbReference type="ChEBI" id="CHEBI:83264"/>
        <dbReference type="ChEBI" id="CHEBI:83273"/>
    </reaction>
    <physiologicalReaction direction="left-to-right" evidence="10">
        <dbReference type="Rhea" id="RHEA:81448"/>
    </physiologicalReaction>
</comment>
<dbReference type="GO" id="GO:0051246">
    <property type="term" value="P:regulation of protein metabolic process"/>
    <property type="evidence" value="ECO:0007669"/>
    <property type="project" value="UniProtKB-ARBA"/>
</dbReference>
<dbReference type="GO" id="GO:0010605">
    <property type="term" value="P:negative regulation of macromolecule metabolic process"/>
    <property type="evidence" value="ECO:0007669"/>
    <property type="project" value="UniProtKB-ARBA"/>
</dbReference>
<dbReference type="GO" id="GO:0042391">
    <property type="term" value="P:regulation of membrane potential"/>
    <property type="evidence" value="ECO:0007669"/>
    <property type="project" value="UniProtKB-ARBA"/>
</dbReference>
<keyword evidence="6" id="KW-0732">Signal</keyword>
<dbReference type="SUPFAM" id="SSF51445">
    <property type="entry name" value="(Trans)glycosidases"/>
    <property type="match status" value="1"/>
</dbReference>
<feature type="non-terminal residue" evidence="15">
    <location>
        <position position="384"/>
    </location>
</feature>
<dbReference type="GO" id="GO:0005774">
    <property type="term" value="C:vacuolar membrane"/>
    <property type="evidence" value="ECO:0007669"/>
    <property type="project" value="UniProtKB-ARBA"/>
</dbReference>
<dbReference type="GO" id="GO:0016758">
    <property type="term" value="F:hexosyltransferase activity"/>
    <property type="evidence" value="ECO:0007669"/>
    <property type="project" value="UniProtKB-ARBA"/>
</dbReference>
<comment type="catalytic activity">
    <reaction evidence="1">
        <text>a beta-D-glucosyl-(1&lt;-&gt;1')-N-acylsphing-4-enine + H2O = an N-acylsphing-4-enine + D-glucose</text>
        <dbReference type="Rhea" id="RHEA:13269"/>
        <dbReference type="ChEBI" id="CHEBI:4167"/>
        <dbReference type="ChEBI" id="CHEBI:15377"/>
        <dbReference type="ChEBI" id="CHEBI:22801"/>
        <dbReference type="ChEBI" id="CHEBI:52639"/>
        <dbReference type="EC" id="3.2.1.45"/>
    </reaction>
    <physiologicalReaction direction="left-to-right" evidence="1">
        <dbReference type="Rhea" id="RHEA:13270"/>
    </physiologicalReaction>
</comment>
<feature type="domain" description="Glycosyl hydrolase family 30 beta sandwich" evidence="14">
    <location>
        <begin position="320"/>
        <end position="381"/>
    </location>
</feature>
<evidence type="ECO:0000256" key="1">
    <source>
        <dbReference type="ARBA" id="ARBA00001013"/>
    </source>
</evidence>
<keyword evidence="16" id="KW-1185">Reference proteome</keyword>
<dbReference type="GO" id="GO:0006066">
    <property type="term" value="P:alcohol metabolic process"/>
    <property type="evidence" value="ECO:0007669"/>
    <property type="project" value="UniProtKB-ARBA"/>
</dbReference>
<dbReference type="Gene3D" id="3.20.20.80">
    <property type="entry name" value="Glycosidases"/>
    <property type="match status" value="1"/>
</dbReference>
<evidence type="ECO:0000256" key="5">
    <source>
        <dbReference type="ARBA" id="ARBA00012658"/>
    </source>
</evidence>
<protein>
    <recommendedName>
        <fullName evidence="5 12">Glucosylceramidase</fullName>
        <ecNumber evidence="5 12">3.2.1.45</ecNumber>
    </recommendedName>
</protein>
<comment type="pathway">
    <text evidence="3">Sphingolipid metabolism.</text>
</comment>
<dbReference type="InterPro" id="IPR017853">
    <property type="entry name" value="GH"/>
</dbReference>
<dbReference type="PANTHER" id="PTHR11069:SF23">
    <property type="entry name" value="LYSOSOMAL ACID GLUCOSYLCERAMIDASE"/>
    <property type="match status" value="1"/>
</dbReference>
<dbReference type="GO" id="GO:0005764">
    <property type="term" value="C:lysosome"/>
    <property type="evidence" value="ECO:0007669"/>
    <property type="project" value="UniProtKB-ARBA"/>
</dbReference>
<reference evidence="15" key="1">
    <citation type="journal article" date="2023" name="IScience">
        <title>Live-bearing cockroach genome reveals convergent evolutionary mechanisms linked to viviparity in insects and beyond.</title>
        <authorList>
            <person name="Fouks B."/>
            <person name="Harrison M.C."/>
            <person name="Mikhailova A.A."/>
            <person name="Marchal E."/>
            <person name="English S."/>
            <person name="Carruthers M."/>
            <person name="Jennings E.C."/>
            <person name="Chiamaka E.L."/>
            <person name="Frigard R.A."/>
            <person name="Pippel M."/>
            <person name="Attardo G.M."/>
            <person name="Benoit J.B."/>
            <person name="Bornberg-Bauer E."/>
            <person name="Tobe S.S."/>
        </authorList>
    </citation>
    <scope>NUCLEOTIDE SEQUENCE</scope>
    <source>
        <strain evidence="15">Stay&amp;Tobe</strain>
    </source>
</reference>
<reference evidence="15" key="2">
    <citation type="submission" date="2023-05" db="EMBL/GenBank/DDBJ databases">
        <authorList>
            <person name="Fouks B."/>
        </authorList>
    </citation>
    <scope>NUCLEOTIDE SEQUENCE</scope>
    <source>
        <strain evidence="15">Stay&amp;Tobe</strain>
        <tissue evidence="15">Testes</tissue>
    </source>
</reference>
<evidence type="ECO:0000256" key="4">
    <source>
        <dbReference type="ARBA" id="ARBA00005382"/>
    </source>
</evidence>
<keyword evidence="7 12" id="KW-0378">Hydrolase</keyword>
<dbReference type="EMBL" id="JASPKZ010010674">
    <property type="protein sequence ID" value="KAJ9573850.1"/>
    <property type="molecule type" value="Genomic_DNA"/>
</dbReference>
<dbReference type="InterPro" id="IPR033452">
    <property type="entry name" value="GH30_C"/>
</dbReference>
<name>A0AAD8E1A2_DIPPU</name>
<dbReference type="PANTHER" id="PTHR11069">
    <property type="entry name" value="GLUCOSYLCERAMIDASE"/>
    <property type="match status" value="1"/>
</dbReference>
<evidence type="ECO:0000256" key="6">
    <source>
        <dbReference type="ARBA" id="ARBA00022729"/>
    </source>
</evidence>
<gene>
    <name evidence="15" type="ORF">L9F63_008774</name>
</gene>
<comment type="catalytic activity">
    <reaction evidence="11">
        <text>an N-acyl-1-beta-D-glucosyl-15-methylhexadecasphing-4-enine + H2O = an N-acyl-15-methylhexadecasphing-4-enine + D-glucose</text>
        <dbReference type="Rhea" id="RHEA:34755"/>
        <dbReference type="ChEBI" id="CHEBI:4167"/>
        <dbReference type="ChEBI" id="CHEBI:15377"/>
        <dbReference type="ChEBI" id="CHEBI:70815"/>
        <dbReference type="ChEBI" id="CHEBI:70846"/>
    </reaction>
    <physiologicalReaction direction="left-to-right" evidence="11">
        <dbReference type="Rhea" id="RHEA:34756"/>
    </physiologicalReaction>
</comment>
<proteinExistence type="inferred from homology"/>
<dbReference type="GO" id="GO:0006680">
    <property type="term" value="P:glucosylceramide catabolic process"/>
    <property type="evidence" value="ECO:0007669"/>
    <property type="project" value="UniProtKB-ARBA"/>
</dbReference>
<accession>A0AAD8E1A2</accession>
<dbReference type="Pfam" id="PF02055">
    <property type="entry name" value="Glyco_hydro_30"/>
    <property type="match status" value="1"/>
</dbReference>
<keyword evidence="9 12" id="KW-0443">Lipid metabolism</keyword>
<evidence type="ECO:0000259" key="13">
    <source>
        <dbReference type="Pfam" id="PF02055"/>
    </source>
</evidence>
<dbReference type="FunFam" id="3.20.20.80:FF:000030">
    <property type="entry name" value="Lysosomal acid glucosylceramidase"/>
    <property type="match status" value="1"/>
</dbReference>
<dbReference type="InterPro" id="IPR001139">
    <property type="entry name" value="Glyco_hydro_30"/>
</dbReference>
<dbReference type="Proteomes" id="UP001233999">
    <property type="component" value="Unassembled WGS sequence"/>
</dbReference>
<evidence type="ECO:0000256" key="3">
    <source>
        <dbReference type="ARBA" id="ARBA00004991"/>
    </source>
</evidence>
<dbReference type="GO" id="GO:0030163">
    <property type="term" value="P:protein catabolic process"/>
    <property type="evidence" value="ECO:0007669"/>
    <property type="project" value="UniProtKB-ARBA"/>
</dbReference>
<comment type="similarity">
    <text evidence="4 12">Belongs to the glycosyl hydrolase 30 family.</text>
</comment>
<evidence type="ECO:0000256" key="11">
    <source>
        <dbReference type="ARBA" id="ARBA00051345"/>
    </source>
</evidence>
<dbReference type="GO" id="GO:0007040">
    <property type="term" value="P:lysosome organization"/>
    <property type="evidence" value="ECO:0007669"/>
    <property type="project" value="UniProtKB-ARBA"/>
</dbReference>
<dbReference type="InterPro" id="IPR033453">
    <property type="entry name" value="Glyco_hydro_30_TIM-barrel"/>
</dbReference>
<dbReference type="GO" id="GO:0016241">
    <property type="term" value="P:regulation of macroautophagy"/>
    <property type="evidence" value="ECO:0007669"/>
    <property type="project" value="UniProtKB-ARBA"/>
</dbReference>
<dbReference type="GO" id="GO:0006914">
    <property type="term" value="P:autophagy"/>
    <property type="evidence" value="ECO:0007669"/>
    <property type="project" value="UniProtKB-ARBA"/>
</dbReference>
<dbReference type="GO" id="GO:0032006">
    <property type="term" value="P:regulation of TOR signaling"/>
    <property type="evidence" value="ECO:0007669"/>
    <property type="project" value="UniProtKB-ARBA"/>
</dbReference>
<evidence type="ECO:0000259" key="14">
    <source>
        <dbReference type="Pfam" id="PF17189"/>
    </source>
</evidence>
<evidence type="ECO:0000256" key="2">
    <source>
        <dbReference type="ARBA" id="ARBA00004760"/>
    </source>
</evidence>
<sequence>SYFAPEGSQYNMIRVPVGGSDFSTRAYSYDDVEGDDTLQNFALAEEDTKYKIPYIKRAIELNPRNILLFGAPWSSPKWMKTNNEFNGKGQLKEEYYQLWADYFVRFFDEYAKENLTFWSISAENEPSNGFSTNFTFNALGWTSEGERDWVANYLGPTMQKSDHQDVKIMVLDDQRPYLSTWPDIVLTDETAKSYISGIAIHWYMDIISQPSLLSEVHDAYPDVFLLYTEACNGITQMGQIPVDIGAWDRGEAYAKDIIQVTNNWVTGWVDWNIALDEQGGPNWADNFVDSPIIVNATADEFYKQPMYYVLAHFSKFVPQGSQRIELFTTDDKGIENVAFVDPNGNTVIIFLNRNEEAVSVAVTDPDHGAFNLNVEASSIISILY</sequence>
<dbReference type="Pfam" id="PF17189">
    <property type="entry name" value="Glyco_hydro_30C"/>
    <property type="match status" value="1"/>
</dbReference>
<evidence type="ECO:0000256" key="8">
    <source>
        <dbReference type="ARBA" id="ARBA00022919"/>
    </source>
</evidence>
<dbReference type="GO" id="GO:0005102">
    <property type="term" value="F:signaling receptor binding"/>
    <property type="evidence" value="ECO:0007669"/>
    <property type="project" value="UniProtKB-ARBA"/>
</dbReference>
<dbReference type="GO" id="GO:0004348">
    <property type="term" value="F:glucosylceramidase activity"/>
    <property type="evidence" value="ECO:0007669"/>
    <property type="project" value="UniProtKB-EC"/>
</dbReference>
<keyword evidence="12" id="KW-0326">Glycosidase</keyword>
<organism evidence="15 16">
    <name type="scientific">Diploptera punctata</name>
    <name type="common">Pacific beetle cockroach</name>
    <dbReference type="NCBI Taxonomy" id="6984"/>
    <lineage>
        <taxon>Eukaryota</taxon>
        <taxon>Metazoa</taxon>
        <taxon>Ecdysozoa</taxon>
        <taxon>Arthropoda</taxon>
        <taxon>Hexapoda</taxon>
        <taxon>Insecta</taxon>
        <taxon>Pterygota</taxon>
        <taxon>Neoptera</taxon>
        <taxon>Polyneoptera</taxon>
        <taxon>Dictyoptera</taxon>
        <taxon>Blattodea</taxon>
        <taxon>Blaberoidea</taxon>
        <taxon>Blaberidae</taxon>
        <taxon>Diplopterinae</taxon>
        <taxon>Diploptera</taxon>
    </lineage>
</organism>
<dbReference type="AlphaFoldDB" id="A0AAD8E1A2"/>
<keyword evidence="8 12" id="KW-0746">Sphingolipid metabolism</keyword>
<evidence type="ECO:0000256" key="7">
    <source>
        <dbReference type="ARBA" id="ARBA00022801"/>
    </source>
</evidence>
<feature type="domain" description="Glycosyl hydrolase family 30 TIM-barrel" evidence="13">
    <location>
        <begin position="1"/>
        <end position="317"/>
    </location>
</feature>